<dbReference type="InterPro" id="IPR032675">
    <property type="entry name" value="LRR_dom_sf"/>
</dbReference>
<organism evidence="8 9">
    <name type="scientific">Mya arenaria</name>
    <name type="common">Soft-shell clam</name>
    <dbReference type="NCBI Taxonomy" id="6604"/>
    <lineage>
        <taxon>Eukaryota</taxon>
        <taxon>Metazoa</taxon>
        <taxon>Spiralia</taxon>
        <taxon>Lophotrochozoa</taxon>
        <taxon>Mollusca</taxon>
        <taxon>Bivalvia</taxon>
        <taxon>Autobranchia</taxon>
        <taxon>Heteroconchia</taxon>
        <taxon>Euheterodonta</taxon>
        <taxon>Imparidentia</taxon>
        <taxon>Neoheterodontei</taxon>
        <taxon>Myida</taxon>
        <taxon>Myoidea</taxon>
        <taxon>Myidae</taxon>
        <taxon>Mya</taxon>
    </lineage>
</organism>
<dbReference type="Gene3D" id="3.80.10.10">
    <property type="entry name" value="Ribonuclease Inhibitor"/>
    <property type="match status" value="1"/>
</dbReference>
<dbReference type="SMART" id="SM00082">
    <property type="entry name" value="LRRCT"/>
    <property type="match status" value="1"/>
</dbReference>
<dbReference type="PANTHER" id="PTHR24365:SF541">
    <property type="entry name" value="PROTEIN TOLL-RELATED"/>
    <property type="match status" value="1"/>
</dbReference>
<gene>
    <name evidence="8" type="ORF">MAR_033453</name>
</gene>
<comment type="subcellular location">
    <subcellularLocation>
        <location evidence="1">Membrane</location>
        <topology evidence="1">Single-pass membrane protein</topology>
    </subcellularLocation>
</comment>
<evidence type="ECO:0000256" key="1">
    <source>
        <dbReference type="ARBA" id="ARBA00004167"/>
    </source>
</evidence>
<name>A0ABY7GIC3_MYAAR</name>
<sequence length="682" mass="79434">MSEDRIHSVTWVEYYTYQYFVSYGYVNLPQQWRNLCKIHYEYIIGSNFISRWSYRLSCDLGANDHWSLASYREWVSTKEVAKLQMTLPARANSSLNFALEIQCTSINATVSLPWPARARYLWSVSINNCTLVDFLAEYNKTHSEADNLTDSVTLTQNEQFLHVLEKYKNMNSHYYCGGEQLEKYVKRNNRQKFEIPKRNTLVNLNRSPRLLSLKGDFESDGTHVKSSSRKTRFDRFGNGMRMPNVKKISAEQKSMLRKIAKFGQDYKVERRQCSFDRLRYIDESHSRSLSKHHTFFKTERSSYPSLMFYSLSHSKITQLSPMVLQWRRYFPKMMYLDMSNNIIKYFATLSDNGLASDDFDALGVHSNTVFVDLRHNPLHCNCKLKHLVEVVHNQTSNLMKQYSYLGDIQCSTPERFKITALSSLHVDFCDVLDIIYNEGPIIALSCCVLVDAVLVILAIKCRRELMILAFIRLHISLPCRKVIKDGNKMYDAFIAYSEHDGAWVFNTLLPRLELPIDNNGLGFKLCIHHRDIPVGGSIADNIVDKVRESNHTVLILSNEFLQSQWCKYEFKAAFTQSITKKKRHLIMVIKEELYKPLIDQELNRCLQTFTYVQTDDVLFWDKIIFDLADRKRNIADVEENNVINADVNNVAQNKEDNVGQGHEVRYEHGYNVEAGRHEGRVP</sequence>
<dbReference type="InterPro" id="IPR035897">
    <property type="entry name" value="Toll_tir_struct_dom_sf"/>
</dbReference>
<evidence type="ECO:0000256" key="3">
    <source>
        <dbReference type="ARBA" id="ARBA00022692"/>
    </source>
</evidence>
<evidence type="ECO:0000256" key="6">
    <source>
        <dbReference type="ARBA" id="ARBA00023136"/>
    </source>
</evidence>
<dbReference type="EMBL" id="CP111028">
    <property type="protein sequence ID" value="WAR30911.1"/>
    <property type="molecule type" value="Genomic_DNA"/>
</dbReference>
<protein>
    <submittedName>
        <fullName evidence="8">TOLL8-like protein</fullName>
    </submittedName>
</protein>
<keyword evidence="9" id="KW-1185">Reference proteome</keyword>
<evidence type="ECO:0000259" key="7">
    <source>
        <dbReference type="PROSITE" id="PS50104"/>
    </source>
</evidence>
<evidence type="ECO:0000256" key="5">
    <source>
        <dbReference type="ARBA" id="ARBA00022989"/>
    </source>
</evidence>
<reference evidence="8" key="1">
    <citation type="submission" date="2022-11" db="EMBL/GenBank/DDBJ databases">
        <title>Centuries of genome instability and evolution in soft-shell clam transmissible cancer (bioRxiv).</title>
        <authorList>
            <person name="Hart S.F.M."/>
            <person name="Yonemitsu M.A."/>
            <person name="Giersch R.M."/>
            <person name="Beal B.F."/>
            <person name="Arriagada G."/>
            <person name="Davis B.W."/>
            <person name="Ostrander E.A."/>
            <person name="Goff S.P."/>
            <person name="Metzger M.J."/>
        </authorList>
    </citation>
    <scope>NUCLEOTIDE SEQUENCE</scope>
    <source>
        <strain evidence="8">MELC-2E11</strain>
        <tissue evidence="8">Siphon/mantle</tissue>
    </source>
</reference>
<keyword evidence="2" id="KW-0433">Leucine-rich repeat</keyword>
<evidence type="ECO:0000256" key="4">
    <source>
        <dbReference type="ARBA" id="ARBA00022729"/>
    </source>
</evidence>
<dbReference type="Proteomes" id="UP001164746">
    <property type="component" value="Chromosome 17"/>
</dbReference>
<keyword evidence="6" id="KW-0472">Membrane</keyword>
<dbReference type="InterPro" id="IPR000157">
    <property type="entry name" value="TIR_dom"/>
</dbReference>
<keyword evidence="3" id="KW-0812">Transmembrane</keyword>
<dbReference type="InterPro" id="IPR000483">
    <property type="entry name" value="Cys-rich_flank_reg_C"/>
</dbReference>
<accession>A0ABY7GIC3</accession>
<dbReference type="PRINTS" id="PR01537">
    <property type="entry name" value="INTRLKN1R1F"/>
</dbReference>
<dbReference type="PROSITE" id="PS50104">
    <property type="entry name" value="TIR"/>
    <property type="match status" value="1"/>
</dbReference>
<dbReference type="SUPFAM" id="SSF52200">
    <property type="entry name" value="Toll/Interleukin receptor TIR domain"/>
    <property type="match status" value="1"/>
</dbReference>
<dbReference type="SUPFAM" id="SSF52058">
    <property type="entry name" value="L domain-like"/>
    <property type="match status" value="1"/>
</dbReference>
<feature type="domain" description="TIR" evidence="7">
    <location>
        <begin position="488"/>
        <end position="627"/>
    </location>
</feature>
<evidence type="ECO:0000256" key="2">
    <source>
        <dbReference type="ARBA" id="ARBA00022614"/>
    </source>
</evidence>
<dbReference type="PANTHER" id="PTHR24365">
    <property type="entry name" value="TOLL-LIKE RECEPTOR"/>
    <property type="match status" value="1"/>
</dbReference>
<evidence type="ECO:0000313" key="9">
    <source>
        <dbReference type="Proteomes" id="UP001164746"/>
    </source>
</evidence>
<proteinExistence type="predicted"/>
<keyword evidence="4" id="KW-0732">Signal</keyword>
<dbReference type="Gene3D" id="3.40.50.10140">
    <property type="entry name" value="Toll/interleukin-1 receptor homology (TIR) domain"/>
    <property type="match status" value="1"/>
</dbReference>
<dbReference type="Pfam" id="PF01582">
    <property type="entry name" value="TIR"/>
    <property type="match status" value="1"/>
</dbReference>
<keyword evidence="5" id="KW-1133">Transmembrane helix</keyword>
<evidence type="ECO:0000313" key="8">
    <source>
        <dbReference type="EMBL" id="WAR30911.1"/>
    </source>
</evidence>
<dbReference type="SMART" id="SM00255">
    <property type="entry name" value="TIR"/>
    <property type="match status" value="1"/>
</dbReference>